<sequence>MSERPGRYTELSQRGIEENSFQGVTLNVGKPSDKTLNQRQFFLSVAKNLEDRLLSQGGRLPDKTGYNKFIEELKVLYAQYWPENAGAMYGETEVESLCQRFDIDSPRAVIRAYRESTETQMEKTSLMH</sequence>
<reference evidence="1" key="1">
    <citation type="journal article" date="2023" name="Science">
        <title>Genome structures resolve the early diversification of teleost fishes.</title>
        <authorList>
            <person name="Parey E."/>
            <person name="Louis A."/>
            <person name="Montfort J."/>
            <person name="Bouchez O."/>
            <person name="Roques C."/>
            <person name="Iampietro C."/>
            <person name="Lluch J."/>
            <person name="Castinel A."/>
            <person name="Donnadieu C."/>
            <person name="Desvignes T."/>
            <person name="Floi Bucao C."/>
            <person name="Jouanno E."/>
            <person name="Wen M."/>
            <person name="Mejri S."/>
            <person name="Dirks R."/>
            <person name="Jansen H."/>
            <person name="Henkel C."/>
            <person name="Chen W.J."/>
            <person name="Zahm M."/>
            <person name="Cabau C."/>
            <person name="Klopp C."/>
            <person name="Thompson A.W."/>
            <person name="Robinson-Rechavi M."/>
            <person name="Braasch I."/>
            <person name="Lecointre G."/>
            <person name="Bobe J."/>
            <person name="Postlethwait J.H."/>
            <person name="Berthelot C."/>
            <person name="Roest Crollius H."/>
            <person name="Guiguen Y."/>
        </authorList>
    </citation>
    <scope>NUCLEOTIDE SEQUENCE</scope>
    <source>
        <strain evidence="1">NC1722</strain>
    </source>
</reference>
<evidence type="ECO:0000313" key="1">
    <source>
        <dbReference type="EMBL" id="KAJ8395918.1"/>
    </source>
</evidence>
<organism evidence="1 2">
    <name type="scientific">Aldrovandia affinis</name>
    <dbReference type="NCBI Taxonomy" id="143900"/>
    <lineage>
        <taxon>Eukaryota</taxon>
        <taxon>Metazoa</taxon>
        <taxon>Chordata</taxon>
        <taxon>Craniata</taxon>
        <taxon>Vertebrata</taxon>
        <taxon>Euteleostomi</taxon>
        <taxon>Actinopterygii</taxon>
        <taxon>Neopterygii</taxon>
        <taxon>Teleostei</taxon>
        <taxon>Notacanthiformes</taxon>
        <taxon>Halosauridae</taxon>
        <taxon>Aldrovandia</taxon>
    </lineage>
</organism>
<evidence type="ECO:0000313" key="2">
    <source>
        <dbReference type="Proteomes" id="UP001221898"/>
    </source>
</evidence>
<proteinExistence type="predicted"/>
<protein>
    <submittedName>
        <fullName evidence="1">Uncharacterized protein</fullName>
    </submittedName>
</protein>
<dbReference type="AlphaFoldDB" id="A0AAD7S4U0"/>
<comment type="caution">
    <text evidence="1">The sequence shown here is derived from an EMBL/GenBank/DDBJ whole genome shotgun (WGS) entry which is preliminary data.</text>
</comment>
<gene>
    <name evidence="1" type="ORF">AAFF_G00026260</name>
</gene>
<name>A0AAD7S4U0_9TELE</name>
<accession>A0AAD7S4U0</accession>
<keyword evidence="2" id="KW-1185">Reference proteome</keyword>
<dbReference type="Proteomes" id="UP001221898">
    <property type="component" value="Unassembled WGS sequence"/>
</dbReference>
<dbReference type="EMBL" id="JAINUG010000111">
    <property type="protein sequence ID" value="KAJ8395918.1"/>
    <property type="molecule type" value="Genomic_DNA"/>
</dbReference>